<organism evidence="2">
    <name type="scientific">bioreactor metagenome</name>
    <dbReference type="NCBI Taxonomy" id="1076179"/>
    <lineage>
        <taxon>unclassified sequences</taxon>
        <taxon>metagenomes</taxon>
        <taxon>ecological metagenomes</taxon>
    </lineage>
</organism>
<dbReference type="EMBL" id="VSSQ01050599">
    <property type="protein sequence ID" value="MPN04677.1"/>
    <property type="molecule type" value="Genomic_DNA"/>
</dbReference>
<gene>
    <name evidence="2" type="ORF">SDC9_151922</name>
</gene>
<evidence type="ECO:0000313" key="2">
    <source>
        <dbReference type="EMBL" id="MPN04677.1"/>
    </source>
</evidence>
<protein>
    <submittedName>
        <fullName evidence="2">Uncharacterized protein</fullName>
    </submittedName>
</protein>
<comment type="caution">
    <text evidence="2">The sequence shown here is derived from an EMBL/GenBank/DDBJ whole genome shotgun (WGS) entry which is preliminary data.</text>
</comment>
<name>A0A645ES74_9ZZZZ</name>
<proteinExistence type="predicted"/>
<evidence type="ECO:0000256" key="1">
    <source>
        <dbReference type="SAM" id="Phobius"/>
    </source>
</evidence>
<reference evidence="2" key="1">
    <citation type="submission" date="2019-08" db="EMBL/GenBank/DDBJ databases">
        <authorList>
            <person name="Kucharzyk K."/>
            <person name="Murdoch R.W."/>
            <person name="Higgins S."/>
            <person name="Loffler F."/>
        </authorList>
    </citation>
    <scope>NUCLEOTIDE SEQUENCE</scope>
</reference>
<feature type="transmembrane region" description="Helical" evidence="1">
    <location>
        <begin position="40"/>
        <end position="58"/>
    </location>
</feature>
<sequence>MHSDKDIFKETFVIKKYIDLVTLDFHAIRSMKKITNMRKVLGLLSPKYLIGNLFLVIIKYRMTTKNY</sequence>
<accession>A0A645ES74</accession>
<dbReference type="AlphaFoldDB" id="A0A645ES74"/>
<keyword evidence="1" id="KW-1133">Transmembrane helix</keyword>
<keyword evidence="1" id="KW-0812">Transmembrane</keyword>
<keyword evidence="1" id="KW-0472">Membrane</keyword>